<protein>
    <submittedName>
        <fullName evidence="1">Uncharacterized protein</fullName>
    </submittedName>
</protein>
<proteinExistence type="predicted"/>
<organism evidence="1">
    <name type="scientific">marine sediment metagenome</name>
    <dbReference type="NCBI Taxonomy" id="412755"/>
    <lineage>
        <taxon>unclassified sequences</taxon>
        <taxon>metagenomes</taxon>
        <taxon>ecological metagenomes</taxon>
    </lineage>
</organism>
<dbReference type="AlphaFoldDB" id="A0A0F8Z332"/>
<accession>A0A0F8Z332</accession>
<comment type="caution">
    <text evidence="1">The sequence shown here is derived from an EMBL/GenBank/DDBJ whole genome shotgun (WGS) entry which is preliminary data.</text>
</comment>
<sequence>MKKEITKTVEFCDACEKQCDYPRHCMKCGRAFCYECSKKYGVEYPHAVHFSGSDDGFYCMSCDEELRKIPDRSKATQIHQAYLGISSLRLEYKRLYAELEIREKEVETKLKNLIG</sequence>
<evidence type="ECO:0000313" key="1">
    <source>
        <dbReference type="EMBL" id="KKK54476.1"/>
    </source>
</evidence>
<name>A0A0F8Z332_9ZZZZ</name>
<dbReference type="EMBL" id="LAZR01065974">
    <property type="protein sequence ID" value="KKK54476.1"/>
    <property type="molecule type" value="Genomic_DNA"/>
</dbReference>
<reference evidence="1" key="1">
    <citation type="journal article" date="2015" name="Nature">
        <title>Complex archaea that bridge the gap between prokaryotes and eukaryotes.</title>
        <authorList>
            <person name="Spang A."/>
            <person name="Saw J.H."/>
            <person name="Jorgensen S.L."/>
            <person name="Zaremba-Niedzwiedzka K."/>
            <person name="Martijn J."/>
            <person name="Lind A.E."/>
            <person name="van Eijk R."/>
            <person name="Schleper C."/>
            <person name="Guy L."/>
            <person name="Ettema T.J."/>
        </authorList>
    </citation>
    <scope>NUCLEOTIDE SEQUENCE</scope>
</reference>
<gene>
    <name evidence="1" type="ORF">LCGC14_3084340</name>
</gene>